<keyword evidence="2" id="KW-1185">Reference proteome</keyword>
<gene>
    <name evidence="1" type="ORF">GCM10009744_43840</name>
</gene>
<name>A0ABP4RI30_9ACTN</name>
<dbReference type="EMBL" id="BAAANE010000007">
    <property type="protein sequence ID" value="GAA1647793.1"/>
    <property type="molecule type" value="Genomic_DNA"/>
</dbReference>
<protein>
    <submittedName>
        <fullName evidence="1">Uncharacterized protein</fullName>
    </submittedName>
</protein>
<dbReference type="Proteomes" id="UP001501319">
    <property type="component" value="Unassembled WGS sequence"/>
</dbReference>
<comment type="caution">
    <text evidence="1">The sequence shown here is derived from an EMBL/GenBank/DDBJ whole genome shotgun (WGS) entry which is preliminary data.</text>
</comment>
<evidence type="ECO:0000313" key="2">
    <source>
        <dbReference type="Proteomes" id="UP001501319"/>
    </source>
</evidence>
<evidence type="ECO:0000313" key="1">
    <source>
        <dbReference type="EMBL" id="GAA1647793.1"/>
    </source>
</evidence>
<reference evidence="2" key="1">
    <citation type="journal article" date="2019" name="Int. J. Syst. Evol. Microbiol.">
        <title>The Global Catalogue of Microorganisms (GCM) 10K type strain sequencing project: providing services to taxonomists for standard genome sequencing and annotation.</title>
        <authorList>
            <consortium name="The Broad Institute Genomics Platform"/>
            <consortium name="The Broad Institute Genome Sequencing Center for Infectious Disease"/>
            <person name="Wu L."/>
            <person name="Ma J."/>
        </authorList>
    </citation>
    <scope>NUCLEOTIDE SEQUENCE [LARGE SCALE GENOMIC DNA]</scope>
    <source>
        <strain evidence="2">JCM 14306</strain>
    </source>
</reference>
<accession>A0ABP4RI30</accession>
<sequence length="72" mass="8050">MAAERHGAAMETDRERGEYIDPNAGKVRFEVAAERWLASRVVDPASAIKYESSLRLSGRGRLWTPGWLGFSL</sequence>
<proteinExistence type="predicted"/>
<organism evidence="1 2">
    <name type="scientific">Kribbella alba</name>
    <dbReference type="NCBI Taxonomy" id="190197"/>
    <lineage>
        <taxon>Bacteria</taxon>
        <taxon>Bacillati</taxon>
        <taxon>Actinomycetota</taxon>
        <taxon>Actinomycetes</taxon>
        <taxon>Propionibacteriales</taxon>
        <taxon>Kribbellaceae</taxon>
        <taxon>Kribbella</taxon>
    </lineage>
</organism>